<protein>
    <recommendedName>
        <fullName evidence="3">UDP-N-acetylglucosamine 2-epimerase domain-containing protein</fullName>
    </recommendedName>
</protein>
<dbReference type="GO" id="GO:0000271">
    <property type="term" value="P:polysaccharide biosynthetic process"/>
    <property type="evidence" value="ECO:0007669"/>
    <property type="project" value="InterPro"/>
</dbReference>
<dbReference type="InterPro" id="IPR043148">
    <property type="entry name" value="TagF_C"/>
</dbReference>
<dbReference type="GO" id="GO:0015774">
    <property type="term" value="P:polysaccharide transport"/>
    <property type="evidence" value="ECO:0007669"/>
    <property type="project" value="InterPro"/>
</dbReference>
<proteinExistence type="predicted"/>
<dbReference type="SUPFAM" id="SSF53756">
    <property type="entry name" value="UDP-Glycosyltransferase/glycogen phosphorylase"/>
    <property type="match status" value="1"/>
</dbReference>
<organism evidence="1 2">
    <name type="scientific">Roseobacter cerasinus</name>
    <dbReference type="NCBI Taxonomy" id="2602289"/>
    <lineage>
        <taxon>Bacteria</taxon>
        <taxon>Pseudomonadati</taxon>
        <taxon>Pseudomonadota</taxon>
        <taxon>Alphaproteobacteria</taxon>
        <taxon>Rhodobacterales</taxon>
        <taxon>Roseobacteraceae</taxon>
        <taxon>Roseobacter</taxon>
    </lineage>
</organism>
<evidence type="ECO:0000313" key="1">
    <source>
        <dbReference type="EMBL" id="GFE51049.1"/>
    </source>
</evidence>
<dbReference type="AlphaFoldDB" id="A0A640VSP9"/>
<gene>
    <name evidence="1" type="ORF">So717_28020</name>
</gene>
<accession>A0A640VSP9</accession>
<evidence type="ECO:0000313" key="2">
    <source>
        <dbReference type="Proteomes" id="UP000436522"/>
    </source>
</evidence>
<evidence type="ECO:0008006" key="3">
    <source>
        <dbReference type="Google" id="ProtNLM"/>
    </source>
</evidence>
<dbReference type="Gene3D" id="3.40.50.12580">
    <property type="match status" value="1"/>
</dbReference>
<dbReference type="Proteomes" id="UP000436522">
    <property type="component" value="Unassembled WGS sequence"/>
</dbReference>
<keyword evidence="2" id="KW-1185">Reference proteome</keyword>
<sequence>MACYGGGHVQSLIPIAQALLERQDIELEVIGFTTARAAFERAGVPAAGYCCLLDETDQKWIDLARQYAPSAAHPDITDDENLAYHAIGLRDLAEDSGQTVALEQFEQLGRKCFMPQHSFERFLKRTCPNLVIASSSPRSELAMIKAAKRLKIESLAISDLFLQAEAEYICAPDYAENVSVLSGYVRDFLISKGCQSRIWVTGNPAFDSLAKARSEKLRRKRRSELGLQDTDSLVLWVCQSSAVSILGKPFANPVHILEMLQNLARQAPGTHILIRQHPNKKILDESQIGRALQPPSRWTIEDCLAACDCVLQETSTVGLQAALLGRPVVTINADGYPPYADLGLATDVPTIDAALDVLQHPTKPDLSRLGAPDIGRATDHVLKTIDGILENLPNIEAAE</sequence>
<name>A0A640VSP9_9RHOB</name>
<comment type="caution">
    <text evidence="1">The sequence shown here is derived from an EMBL/GenBank/DDBJ whole genome shotgun (WGS) entry which is preliminary data.</text>
</comment>
<dbReference type="EMBL" id="BLIV01000005">
    <property type="protein sequence ID" value="GFE51049.1"/>
    <property type="molecule type" value="Genomic_DNA"/>
</dbReference>
<dbReference type="Pfam" id="PF05159">
    <property type="entry name" value="Capsule_synth"/>
    <property type="match status" value="1"/>
</dbReference>
<dbReference type="InterPro" id="IPR007833">
    <property type="entry name" value="Capsule_polysaccharide_synth"/>
</dbReference>
<reference evidence="1 2" key="1">
    <citation type="submission" date="2019-12" db="EMBL/GenBank/DDBJ databases">
        <title>Roseobacter cerasinus sp. nov., isolated from seawater around aquaculture.</title>
        <authorList>
            <person name="Muramatsu S."/>
            <person name="Takabe Y."/>
            <person name="Mori K."/>
            <person name="Takaichi S."/>
            <person name="Hanada S."/>
        </authorList>
    </citation>
    <scope>NUCLEOTIDE SEQUENCE [LARGE SCALE GENOMIC DNA]</scope>
    <source>
        <strain evidence="1 2">AI77</strain>
    </source>
</reference>